<dbReference type="GO" id="GO:0004175">
    <property type="term" value="F:endopeptidase activity"/>
    <property type="evidence" value="ECO:0007669"/>
    <property type="project" value="TreeGrafter"/>
</dbReference>
<protein>
    <submittedName>
        <fullName evidence="8">Carboxyl-terminal protease</fullName>
    </submittedName>
</protein>
<dbReference type="NCBIfam" id="TIGR00225">
    <property type="entry name" value="prc"/>
    <property type="match status" value="1"/>
</dbReference>
<dbReference type="STRING" id="52689.AKG39_04050"/>
<dbReference type="CDD" id="cd06782">
    <property type="entry name" value="cpPDZ_CPP-like"/>
    <property type="match status" value="1"/>
</dbReference>
<dbReference type="Gene3D" id="2.30.42.10">
    <property type="match status" value="1"/>
</dbReference>
<dbReference type="SMART" id="SM00245">
    <property type="entry name" value="TSPc"/>
    <property type="match status" value="1"/>
</dbReference>
<proteinExistence type="inferred from homology"/>
<evidence type="ECO:0000256" key="1">
    <source>
        <dbReference type="ARBA" id="ARBA00009179"/>
    </source>
</evidence>
<gene>
    <name evidence="8" type="ORF">AKG39_04050</name>
</gene>
<dbReference type="RefSeq" id="WP_050739079.1">
    <property type="nucleotide sequence ID" value="NZ_LGYO01000008.1"/>
</dbReference>
<dbReference type="Gene3D" id="3.90.226.10">
    <property type="entry name" value="2-enoyl-CoA Hydratase, Chain A, domain 1"/>
    <property type="match status" value="1"/>
</dbReference>
<dbReference type="SUPFAM" id="SSF52096">
    <property type="entry name" value="ClpP/crotonase"/>
    <property type="match status" value="1"/>
</dbReference>
<evidence type="ECO:0000313" key="9">
    <source>
        <dbReference type="Proteomes" id="UP000036873"/>
    </source>
</evidence>
<sequence>MEDNNKKRKIMLIIVLLLATNIITFIFTNAGGLILGNKAIISVDSQDTVDGINKLVQLKEQIGVEYYKDVDDETLMEGAIKGMFESLDDPYSIYFTNEEFKTYMESATGVYEGVGIVVSEDENGYTIVIAPQKGTPAEEAGIKTGDKIIKVNGEDVSTIGSEEVVMRVRGPADTTVDVTIARGEETIDLTLTRKSIEVQTVDSRVIGNTGYIQITEFTNNTATDFATQLNELLAQNISGLVVDLRGNPGGGVAEAVAIADRLLGKTTVVYTVDKQGQRTDYNSDDNESLALPMAILVDGGSASSSEILAGALQDTGAATLVGVKTFGKGIVQEVVGLKDGGGFKVTNSEYFTPNGNNIHEKGLEPNVVIEATDFMKNNFFTDEEDVQLQKALETINSMK</sequence>
<name>A0A0L6U329_9FIRM</name>
<dbReference type="Pfam" id="PF00595">
    <property type="entry name" value="PDZ"/>
    <property type="match status" value="1"/>
</dbReference>
<dbReference type="SUPFAM" id="SSF50156">
    <property type="entry name" value="PDZ domain-like"/>
    <property type="match status" value="1"/>
</dbReference>
<organism evidence="8 9">
    <name type="scientific">Acetobacterium bakii</name>
    <dbReference type="NCBI Taxonomy" id="52689"/>
    <lineage>
        <taxon>Bacteria</taxon>
        <taxon>Bacillati</taxon>
        <taxon>Bacillota</taxon>
        <taxon>Clostridia</taxon>
        <taxon>Eubacteriales</taxon>
        <taxon>Eubacteriaceae</taxon>
        <taxon>Acetobacterium</taxon>
    </lineage>
</organism>
<evidence type="ECO:0000256" key="5">
    <source>
        <dbReference type="RuleBase" id="RU004404"/>
    </source>
</evidence>
<dbReference type="InterPro" id="IPR036034">
    <property type="entry name" value="PDZ_sf"/>
</dbReference>
<dbReference type="Gene3D" id="3.30.750.44">
    <property type="match status" value="1"/>
</dbReference>
<dbReference type="AlphaFoldDB" id="A0A0L6U329"/>
<feature type="domain" description="PDZ" evidence="7">
    <location>
        <begin position="100"/>
        <end position="169"/>
    </location>
</feature>
<accession>A0A0L6U329</accession>
<dbReference type="Pfam" id="PF22694">
    <property type="entry name" value="CtpB_N-like"/>
    <property type="match status" value="1"/>
</dbReference>
<feature type="transmembrane region" description="Helical" evidence="6">
    <location>
        <begin position="12"/>
        <end position="35"/>
    </location>
</feature>
<evidence type="ECO:0000256" key="4">
    <source>
        <dbReference type="ARBA" id="ARBA00022825"/>
    </source>
</evidence>
<dbReference type="InterPro" id="IPR055210">
    <property type="entry name" value="CtpA/B_N"/>
</dbReference>
<keyword evidence="6" id="KW-0472">Membrane</keyword>
<dbReference type="FunFam" id="2.30.42.10:FF:000063">
    <property type="entry name" value="Peptidase, S41 family"/>
    <property type="match status" value="1"/>
</dbReference>
<dbReference type="PROSITE" id="PS50106">
    <property type="entry name" value="PDZ"/>
    <property type="match status" value="1"/>
</dbReference>
<dbReference type="Proteomes" id="UP000036873">
    <property type="component" value="Unassembled WGS sequence"/>
</dbReference>
<dbReference type="SMART" id="SM00228">
    <property type="entry name" value="PDZ"/>
    <property type="match status" value="1"/>
</dbReference>
<dbReference type="GO" id="GO:0030288">
    <property type="term" value="C:outer membrane-bounded periplasmic space"/>
    <property type="evidence" value="ECO:0007669"/>
    <property type="project" value="TreeGrafter"/>
</dbReference>
<dbReference type="InterPro" id="IPR005151">
    <property type="entry name" value="Tail-specific_protease"/>
</dbReference>
<evidence type="ECO:0000256" key="6">
    <source>
        <dbReference type="SAM" id="Phobius"/>
    </source>
</evidence>
<dbReference type="GO" id="GO:0008236">
    <property type="term" value="F:serine-type peptidase activity"/>
    <property type="evidence" value="ECO:0007669"/>
    <property type="project" value="UniProtKB-KW"/>
</dbReference>
<dbReference type="CDD" id="cd07560">
    <property type="entry name" value="Peptidase_S41_CPP"/>
    <property type="match status" value="1"/>
</dbReference>
<keyword evidence="2 5" id="KW-0645">Protease</keyword>
<keyword evidence="6" id="KW-1133">Transmembrane helix</keyword>
<dbReference type="EMBL" id="LGYO01000008">
    <property type="protein sequence ID" value="KNZ42901.1"/>
    <property type="molecule type" value="Genomic_DNA"/>
</dbReference>
<dbReference type="InterPro" id="IPR001478">
    <property type="entry name" value="PDZ"/>
</dbReference>
<evidence type="ECO:0000259" key="7">
    <source>
        <dbReference type="PROSITE" id="PS50106"/>
    </source>
</evidence>
<reference evidence="9" key="1">
    <citation type="submission" date="2015-07" db="EMBL/GenBank/DDBJ databases">
        <title>Draft genome sequence of Acetobacterium bakii DSM 8293, a potential psychrophilic chemical producer through syngas fermentation.</title>
        <authorList>
            <person name="Song Y."/>
            <person name="Hwang S."/>
            <person name="Cho B.-K."/>
        </authorList>
    </citation>
    <scope>NUCLEOTIDE SEQUENCE [LARGE SCALE GENOMIC DNA]</scope>
    <source>
        <strain evidence="9">DSM 8239</strain>
    </source>
</reference>
<comment type="caution">
    <text evidence="8">The sequence shown here is derived from an EMBL/GenBank/DDBJ whole genome shotgun (WGS) entry which is preliminary data.</text>
</comment>
<evidence type="ECO:0000313" key="8">
    <source>
        <dbReference type="EMBL" id="KNZ42901.1"/>
    </source>
</evidence>
<dbReference type="PANTHER" id="PTHR32060">
    <property type="entry name" value="TAIL-SPECIFIC PROTEASE"/>
    <property type="match status" value="1"/>
</dbReference>
<dbReference type="GO" id="GO:0006508">
    <property type="term" value="P:proteolysis"/>
    <property type="evidence" value="ECO:0007669"/>
    <property type="project" value="UniProtKB-KW"/>
</dbReference>
<keyword evidence="6" id="KW-0812">Transmembrane</keyword>
<dbReference type="GO" id="GO:0007165">
    <property type="term" value="P:signal transduction"/>
    <property type="evidence" value="ECO:0007669"/>
    <property type="project" value="TreeGrafter"/>
</dbReference>
<keyword evidence="9" id="KW-1185">Reference proteome</keyword>
<dbReference type="PATRIC" id="fig|52689.4.peg.3858"/>
<dbReference type="Pfam" id="PF03572">
    <property type="entry name" value="Peptidase_S41"/>
    <property type="match status" value="1"/>
</dbReference>
<dbReference type="InterPro" id="IPR004447">
    <property type="entry name" value="Peptidase_S41A"/>
</dbReference>
<dbReference type="InterPro" id="IPR029045">
    <property type="entry name" value="ClpP/crotonase-like_dom_sf"/>
</dbReference>
<dbReference type="PANTHER" id="PTHR32060:SF30">
    <property type="entry name" value="CARBOXY-TERMINAL PROCESSING PROTEASE CTPA"/>
    <property type="match status" value="1"/>
</dbReference>
<dbReference type="OrthoDB" id="9812068at2"/>
<evidence type="ECO:0000256" key="2">
    <source>
        <dbReference type="ARBA" id="ARBA00022670"/>
    </source>
</evidence>
<evidence type="ECO:0000256" key="3">
    <source>
        <dbReference type="ARBA" id="ARBA00022801"/>
    </source>
</evidence>
<comment type="similarity">
    <text evidence="1 5">Belongs to the peptidase S41A family.</text>
</comment>
<keyword evidence="3 5" id="KW-0378">Hydrolase</keyword>
<keyword evidence="4 5" id="KW-0720">Serine protease</keyword>